<accession>A0A972JEQ0</accession>
<protein>
    <submittedName>
        <fullName evidence="2">GNAT family N-acetyltransferase</fullName>
    </submittedName>
</protein>
<dbReference type="RefSeq" id="WP_169526142.1">
    <property type="nucleotide sequence ID" value="NZ_JAAMPU010000099.1"/>
</dbReference>
<dbReference type="InterPro" id="IPR051531">
    <property type="entry name" value="N-acetyltransferase"/>
</dbReference>
<comment type="caution">
    <text evidence="2">The sequence shown here is derived from an EMBL/GenBank/DDBJ whole genome shotgun (WGS) entry which is preliminary data.</text>
</comment>
<dbReference type="GO" id="GO:0016747">
    <property type="term" value="F:acyltransferase activity, transferring groups other than amino-acyl groups"/>
    <property type="evidence" value="ECO:0007669"/>
    <property type="project" value="InterPro"/>
</dbReference>
<sequence>MSDRIEIQTPRLLLKSVTPSIITTCFENNSQDEIKAFFGVDQNGFDHLKNMYEKGMETHRLSLFYFLLHEKNTDRIIGECGFHTLNKSHHRAELFYSLRQDSDKRNGFMTEALKPILDFGFNQLGLHRIEALTAHWNIPSLRTLGHFNFTFEGTMREDYVVDGKNEDSQCYSLLKWEHEKHHAK</sequence>
<dbReference type="Pfam" id="PF13302">
    <property type="entry name" value="Acetyltransf_3"/>
    <property type="match status" value="1"/>
</dbReference>
<keyword evidence="3" id="KW-1185">Reference proteome</keyword>
<organism evidence="2 3">
    <name type="scientific">Flavobacterium silvaticum</name>
    <dbReference type="NCBI Taxonomy" id="1852020"/>
    <lineage>
        <taxon>Bacteria</taxon>
        <taxon>Pseudomonadati</taxon>
        <taxon>Bacteroidota</taxon>
        <taxon>Flavobacteriia</taxon>
        <taxon>Flavobacteriales</taxon>
        <taxon>Flavobacteriaceae</taxon>
        <taxon>Flavobacterium</taxon>
    </lineage>
</organism>
<dbReference type="PANTHER" id="PTHR43792">
    <property type="entry name" value="GNAT FAMILY, PUTATIVE (AFU_ORTHOLOGUE AFUA_3G00765)-RELATED-RELATED"/>
    <property type="match status" value="1"/>
</dbReference>
<dbReference type="Proteomes" id="UP000712080">
    <property type="component" value="Unassembled WGS sequence"/>
</dbReference>
<proteinExistence type="predicted"/>
<evidence type="ECO:0000313" key="2">
    <source>
        <dbReference type="EMBL" id="NMH27134.1"/>
    </source>
</evidence>
<dbReference type="InterPro" id="IPR016181">
    <property type="entry name" value="Acyl_CoA_acyltransferase"/>
</dbReference>
<reference evidence="2" key="1">
    <citation type="submission" date="2020-02" db="EMBL/GenBank/DDBJ databases">
        <title>Flavobacterium sp. genome.</title>
        <authorList>
            <person name="Jung H.S."/>
            <person name="Baek J.H."/>
            <person name="Jeon C.O."/>
        </authorList>
    </citation>
    <scope>NUCLEOTIDE SEQUENCE</scope>
    <source>
        <strain evidence="2">SE-s28</strain>
    </source>
</reference>
<dbReference type="AlphaFoldDB" id="A0A972JEQ0"/>
<dbReference type="EMBL" id="JAAMPU010000099">
    <property type="protein sequence ID" value="NMH27134.1"/>
    <property type="molecule type" value="Genomic_DNA"/>
</dbReference>
<dbReference type="InterPro" id="IPR000182">
    <property type="entry name" value="GNAT_dom"/>
</dbReference>
<gene>
    <name evidence="2" type="ORF">G6047_03740</name>
</gene>
<evidence type="ECO:0000313" key="3">
    <source>
        <dbReference type="Proteomes" id="UP000712080"/>
    </source>
</evidence>
<dbReference type="SUPFAM" id="SSF55729">
    <property type="entry name" value="Acyl-CoA N-acyltransferases (Nat)"/>
    <property type="match status" value="1"/>
</dbReference>
<name>A0A972JEQ0_9FLAO</name>
<evidence type="ECO:0000259" key="1">
    <source>
        <dbReference type="Pfam" id="PF13302"/>
    </source>
</evidence>
<feature type="domain" description="N-acetyltransferase" evidence="1">
    <location>
        <begin position="11"/>
        <end position="149"/>
    </location>
</feature>
<dbReference type="Gene3D" id="3.40.630.30">
    <property type="match status" value="1"/>
</dbReference>